<sequence length="63" mass="7141">MPMEYRCPNSGALLFAPTSSEKSTIQLAREMKASKEELDKKLEDVDKLKEELTELIAKAKEVK</sequence>
<organism evidence="2 3">
    <name type="scientific">Bacillus phage BCP8-2</name>
    <dbReference type="NCBI Taxonomy" id="1129192"/>
    <lineage>
        <taxon>Viruses</taxon>
        <taxon>Duplodnaviria</taxon>
        <taxon>Heunggongvirae</taxon>
        <taxon>Uroviricota</taxon>
        <taxon>Caudoviricetes</taxon>
        <taxon>Herelleviridae</taxon>
        <taxon>Bastillevirinae</taxon>
        <taxon>Caeruleovirus</taxon>
        <taxon>Caeruleovirus BCP82</taxon>
    </lineage>
</organism>
<reference evidence="3" key="1">
    <citation type="submission" date="2014-01" db="EMBL/GenBank/DDBJ databases">
        <title>Genomic and Proteomic Analysis of Broad Host Range Virulent Bacillus Group Phage BCP8-2 Leading To the Creation of New Genus within Myoviruses.</title>
        <authorList>
            <person name="Bandara N."/>
            <person name="Asare P.T."/>
            <person name="Kim K.P."/>
        </authorList>
    </citation>
    <scope>NUCLEOTIDE SEQUENCE [LARGE SCALE GENOMIC DNA]</scope>
</reference>
<name>A0A0E3D9U8_9CAUD</name>
<reference evidence="2 3" key="2">
    <citation type="journal article" date="2015" name="Arch. Virol.">
        <title>Complete genome sequence analysis and identification of putative metallo-beta-lactamase and SpoIIIE homologs in Bacillus cereus group phage BCP8-2, a new member of the proposed Bastille-like group.</title>
        <authorList>
            <person name="Asare P.T."/>
            <person name="Bandara N."/>
            <person name="Jeong T.Y."/>
            <person name="Ryu S."/>
            <person name="Klumpp J."/>
            <person name="Kim K.P."/>
        </authorList>
    </citation>
    <scope>NUCLEOTIDE SEQUENCE [LARGE SCALE GENOMIC DNA]</scope>
    <source>
        <strain evidence="2">BCP8-2</strain>
    </source>
</reference>
<keyword evidence="1" id="KW-0175">Coiled coil</keyword>
<dbReference type="KEGG" id="vg:24723474"/>
<evidence type="ECO:0000313" key="2">
    <source>
        <dbReference type="EMBL" id="AHJ87248.1"/>
    </source>
</evidence>
<evidence type="ECO:0000256" key="1">
    <source>
        <dbReference type="SAM" id="Coils"/>
    </source>
</evidence>
<dbReference type="EMBL" id="KJ081346">
    <property type="protein sequence ID" value="AHJ87248.1"/>
    <property type="molecule type" value="Genomic_DNA"/>
</dbReference>
<dbReference type="RefSeq" id="YP_009149771.1">
    <property type="nucleotide sequence ID" value="NC_027355.1"/>
</dbReference>
<feature type="coiled-coil region" evidence="1">
    <location>
        <begin position="28"/>
        <end position="62"/>
    </location>
</feature>
<dbReference type="OrthoDB" id="28064at10239"/>
<gene>
    <name evidence="2" type="ORF">BCP8-2_210</name>
</gene>
<accession>A0A0E3D9U8</accession>
<protein>
    <submittedName>
        <fullName evidence="2">Uncharacterized protein</fullName>
    </submittedName>
</protein>
<proteinExistence type="predicted"/>
<dbReference type="Proteomes" id="UP000033014">
    <property type="component" value="Segment"/>
</dbReference>
<evidence type="ECO:0000313" key="3">
    <source>
        <dbReference type="Proteomes" id="UP000033014"/>
    </source>
</evidence>
<dbReference type="GeneID" id="24723474"/>
<keyword evidence="3" id="KW-1185">Reference proteome</keyword>